<reference evidence="11" key="2">
    <citation type="submission" date="2017-05" db="UniProtKB">
        <authorList>
            <consortium name="EnsemblMetazoa"/>
        </authorList>
    </citation>
    <scope>IDENTIFICATION</scope>
</reference>
<keyword evidence="2" id="KW-0813">Transport</keyword>
<feature type="domain" description="Sodium/calcium exchanger membrane region" evidence="10">
    <location>
        <begin position="137"/>
        <end position="280"/>
    </location>
</feature>
<accession>A0A1X7UEU1</accession>
<evidence type="ECO:0000313" key="12">
    <source>
        <dbReference type="Proteomes" id="UP000007879"/>
    </source>
</evidence>
<feature type="region of interest" description="Disordered" evidence="8">
    <location>
        <begin position="469"/>
        <end position="539"/>
    </location>
</feature>
<dbReference type="GO" id="GO:0016020">
    <property type="term" value="C:membrane"/>
    <property type="evidence" value="ECO:0007669"/>
    <property type="project" value="UniProtKB-SubCell"/>
</dbReference>
<dbReference type="PANTHER" id="PTHR12266">
    <property type="entry name" value="NA+/CA2+ K+ INDEPENDENT EXCHANGER"/>
    <property type="match status" value="1"/>
</dbReference>
<gene>
    <name evidence="11" type="primary">100641008</name>
</gene>
<reference evidence="12" key="1">
    <citation type="journal article" date="2010" name="Nature">
        <title>The Amphimedon queenslandica genome and the evolution of animal complexity.</title>
        <authorList>
            <person name="Srivastava M."/>
            <person name="Simakov O."/>
            <person name="Chapman J."/>
            <person name="Fahey B."/>
            <person name="Gauthier M.E."/>
            <person name="Mitros T."/>
            <person name="Richards G.S."/>
            <person name="Conaco C."/>
            <person name="Dacre M."/>
            <person name="Hellsten U."/>
            <person name="Larroux C."/>
            <person name="Putnam N.H."/>
            <person name="Stanke M."/>
            <person name="Adamska M."/>
            <person name="Darling A."/>
            <person name="Degnan S.M."/>
            <person name="Oakley T.H."/>
            <person name="Plachetzki D.C."/>
            <person name="Zhai Y."/>
            <person name="Adamski M."/>
            <person name="Calcino A."/>
            <person name="Cummins S.F."/>
            <person name="Goodstein D.M."/>
            <person name="Harris C."/>
            <person name="Jackson D.J."/>
            <person name="Leys S.P."/>
            <person name="Shu S."/>
            <person name="Woodcroft B.J."/>
            <person name="Vervoort M."/>
            <person name="Kosik K.S."/>
            <person name="Manning G."/>
            <person name="Degnan B.M."/>
            <person name="Rokhsar D.S."/>
        </authorList>
    </citation>
    <scope>NUCLEOTIDE SEQUENCE [LARGE SCALE GENOMIC DNA]</scope>
</reference>
<keyword evidence="3" id="KW-0050">Antiport</keyword>
<dbReference type="Proteomes" id="UP000007879">
    <property type="component" value="Unassembled WGS sequence"/>
</dbReference>
<evidence type="ECO:0000256" key="5">
    <source>
        <dbReference type="ARBA" id="ARBA00022692"/>
    </source>
</evidence>
<protein>
    <recommendedName>
        <fullName evidence="10">Sodium/calcium exchanger membrane region domain-containing protein</fullName>
    </recommendedName>
</protein>
<feature type="transmembrane region" description="Helical" evidence="9">
    <location>
        <begin position="15"/>
        <end position="33"/>
    </location>
</feature>
<dbReference type="AlphaFoldDB" id="A0A1X7UEU1"/>
<dbReference type="EnsemblMetazoa" id="Aqu2.1.26006_001">
    <property type="protein sequence ID" value="Aqu2.1.26006_001"/>
    <property type="gene ID" value="Aqu2.1.26006"/>
</dbReference>
<feature type="transmembrane region" description="Helical" evidence="9">
    <location>
        <begin position="262"/>
        <end position="286"/>
    </location>
</feature>
<keyword evidence="4" id="KW-0109">Calcium transport</keyword>
<organism evidence="11">
    <name type="scientific">Amphimedon queenslandica</name>
    <name type="common">Sponge</name>
    <dbReference type="NCBI Taxonomy" id="400682"/>
    <lineage>
        <taxon>Eukaryota</taxon>
        <taxon>Metazoa</taxon>
        <taxon>Porifera</taxon>
        <taxon>Demospongiae</taxon>
        <taxon>Heteroscleromorpha</taxon>
        <taxon>Haplosclerida</taxon>
        <taxon>Niphatidae</taxon>
        <taxon>Amphimedon</taxon>
    </lineage>
</organism>
<dbReference type="InterPro" id="IPR051359">
    <property type="entry name" value="CaCA_antiporter"/>
</dbReference>
<dbReference type="InterPro" id="IPR004837">
    <property type="entry name" value="NaCa_Exmemb"/>
</dbReference>
<dbReference type="eggNOG" id="KOG2399">
    <property type="taxonomic scope" value="Eukaryota"/>
</dbReference>
<evidence type="ECO:0000313" key="11">
    <source>
        <dbReference type="EnsemblMetazoa" id="Aqu2.1.26006_001"/>
    </source>
</evidence>
<feature type="transmembrane region" description="Helical" evidence="9">
    <location>
        <begin position="691"/>
        <end position="713"/>
    </location>
</feature>
<feature type="transmembrane region" description="Helical" evidence="9">
    <location>
        <begin position="128"/>
        <end position="147"/>
    </location>
</feature>
<feature type="domain" description="Sodium/calcium exchanger membrane region" evidence="10">
    <location>
        <begin position="670"/>
        <end position="820"/>
    </location>
</feature>
<dbReference type="GO" id="GO:0006874">
    <property type="term" value="P:intracellular calcium ion homeostasis"/>
    <property type="evidence" value="ECO:0007669"/>
    <property type="project" value="TreeGrafter"/>
</dbReference>
<keyword evidence="5 9" id="KW-0812">Transmembrane</keyword>
<dbReference type="KEGG" id="aqu:100641008"/>
<feature type="compositionally biased region" description="Pro residues" evidence="8">
    <location>
        <begin position="336"/>
        <end position="349"/>
    </location>
</feature>
<feature type="transmembrane region" description="Helical" evidence="9">
    <location>
        <begin position="803"/>
        <end position="822"/>
    </location>
</feature>
<evidence type="ECO:0000256" key="6">
    <source>
        <dbReference type="ARBA" id="ARBA00022989"/>
    </source>
</evidence>
<evidence type="ECO:0000256" key="7">
    <source>
        <dbReference type="ARBA" id="ARBA00023136"/>
    </source>
</evidence>
<feature type="transmembrane region" description="Helical" evidence="9">
    <location>
        <begin position="774"/>
        <end position="796"/>
    </location>
</feature>
<evidence type="ECO:0000256" key="3">
    <source>
        <dbReference type="ARBA" id="ARBA00022449"/>
    </source>
</evidence>
<feature type="region of interest" description="Disordered" evidence="8">
    <location>
        <begin position="293"/>
        <end position="379"/>
    </location>
</feature>
<comment type="subcellular location">
    <subcellularLocation>
        <location evidence="1">Membrane</location>
        <topology evidence="1">Multi-pass membrane protein</topology>
    </subcellularLocation>
</comment>
<dbReference type="Pfam" id="PF01699">
    <property type="entry name" value="Na_Ca_ex"/>
    <property type="match status" value="2"/>
</dbReference>
<feature type="compositionally biased region" description="Pro residues" evidence="8">
    <location>
        <begin position="410"/>
        <end position="419"/>
    </location>
</feature>
<dbReference type="GO" id="GO:0005432">
    <property type="term" value="F:calcium:sodium antiporter activity"/>
    <property type="evidence" value="ECO:0007669"/>
    <property type="project" value="TreeGrafter"/>
</dbReference>
<feature type="transmembrane region" description="Helical" evidence="9">
    <location>
        <begin position="734"/>
        <end position="754"/>
    </location>
</feature>
<evidence type="ECO:0000256" key="4">
    <source>
        <dbReference type="ARBA" id="ARBA00022568"/>
    </source>
</evidence>
<proteinExistence type="predicted"/>
<dbReference type="OrthoDB" id="407410at2759"/>
<dbReference type="Gene3D" id="1.20.1420.30">
    <property type="entry name" value="NCX, central ion-binding region"/>
    <property type="match status" value="2"/>
</dbReference>
<feature type="transmembrane region" description="Helical" evidence="9">
    <location>
        <begin position="204"/>
        <end position="225"/>
    </location>
</feature>
<feature type="transmembrane region" description="Helical" evidence="9">
    <location>
        <begin position="667"/>
        <end position="685"/>
    </location>
</feature>
<evidence type="ECO:0000256" key="9">
    <source>
        <dbReference type="SAM" id="Phobius"/>
    </source>
</evidence>
<keyword evidence="7 9" id="KW-0472">Membrane</keyword>
<evidence type="ECO:0000259" key="10">
    <source>
        <dbReference type="Pfam" id="PF01699"/>
    </source>
</evidence>
<dbReference type="PANTHER" id="PTHR12266:SF0">
    <property type="entry name" value="MITOCHONDRIAL SODIUM_CALCIUM EXCHANGER PROTEIN"/>
    <property type="match status" value="1"/>
</dbReference>
<dbReference type="InterPro" id="IPR044880">
    <property type="entry name" value="NCX_ion-bd_dom_sf"/>
</dbReference>
<keyword evidence="12" id="KW-1185">Reference proteome</keyword>
<feature type="transmembrane region" description="Helical" evidence="9">
    <location>
        <begin position="237"/>
        <end position="256"/>
    </location>
</feature>
<dbReference type="EnsemblMetazoa" id="XM_019999262.1">
    <property type="protein sequence ID" value="XP_019854821.1"/>
    <property type="gene ID" value="LOC100641008"/>
</dbReference>
<keyword evidence="4" id="KW-0106">Calcium</keyword>
<keyword evidence="4" id="KW-0406">Ion transport</keyword>
<evidence type="ECO:0000256" key="1">
    <source>
        <dbReference type="ARBA" id="ARBA00004141"/>
    </source>
</evidence>
<evidence type="ECO:0000256" key="8">
    <source>
        <dbReference type="SAM" id="MobiDB-lite"/>
    </source>
</evidence>
<evidence type="ECO:0000256" key="2">
    <source>
        <dbReference type="ARBA" id="ARBA00022448"/>
    </source>
</evidence>
<dbReference type="InParanoid" id="A0A1X7UEU1"/>
<feature type="region of interest" description="Disordered" evidence="8">
    <location>
        <begin position="393"/>
        <end position="427"/>
    </location>
</feature>
<keyword evidence="6 9" id="KW-1133">Transmembrane helix</keyword>
<feature type="transmembrane region" description="Helical" evidence="9">
    <location>
        <begin position="635"/>
        <end position="655"/>
    </location>
</feature>
<dbReference type="FunCoup" id="A0A1X7UEU1">
    <property type="interactions" value="56"/>
</dbReference>
<name>A0A1X7UEU1_AMPQE</name>
<sequence>MYYEYQCGILEVRKLRRAFGLLGVSLVFLWMVAHTSRTAYQFWWLEETSESSSSSSLSFSQRHLLSINFSLGTANEIRECASIHKLSEDQKKNQTVLCKFVQTVPACKSDAGIFTYFEFVYCIMPLKLLPLTMIILFFWLLFLFIFLGTTAEEYFCPALTVISQVLHLSQNVAGVTLLAFGNGAPDIFSALAAINQPDAKRASLAFGALFGAGMFVTTVVVGAVVISKPFTLTRRPYMRDLVFYLGAVYWTFFILWNNSMNIGISLGFICLYVTYVLVVIFGRLVYQKWKKKGLSGTGDIPKPQPKPEGQELYNSRSTAAPVDEETPVIIRNGHLPPSPSPPPPPPPPSSNVKIIVEGSPDHETSGHHQLVNTEQHESELTHSCAIIASQHVYGVSDEEEEEESRDRLPSPLPARPPTPRSVSPRRLRRTISGALDITEDVGLVAVGANPNLSKIWHHAYRKEVFHQHHLHPAHHSPRPSPLLERRSRSSSRSRGSHLDLSASHKSDGGGGAGGGASDNNRETEGEGDDEESPLMSSWDQRETVFETPKARHPFIKLLLALWPFGESFRDLGKAGKIYETLKVPAGLLLNITVPVIDKDEDNDNWNRWLTIIQCVTAPVFISLTTKLGFKMIGGVFPAIVIAFVFGVCLAILVAFTSSNDKPPRYHCVFAWVGFLVAVVWIYTIANEIVNLLQVFGIVIDLSDGILGITLLAWGNSIGDAVANVTMARQGFPRMAIGACFGGPLLNMLLGIGIASTVKAIGSEGLTFGLYFTQVQMFAALFLLLSLSSSLVISSILRFKMKRVYGICLFVFYVTFLIVVILAEAKVFNISIPNVLEPV</sequence>